<keyword evidence="1" id="KW-0732">Signal</keyword>
<feature type="domain" description="Apple" evidence="2">
    <location>
        <begin position="42"/>
        <end position="84"/>
    </location>
</feature>
<name>A0A815EMY2_9BILA</name>
<comment type="caution">
    <text evidence="3">The sequence shown here is derived from an EMBL/GenBank/DDBJ whole genome shotgun (WGS) entry which is preliminary data.</text>
</comment>
<evidence type="ECO:0000313" key="5">
    <source>
        <dbReference type="Proteomes" id="UP000663845"/>
    </source>
</evidence>
<protein>
    <recommendedName>
        <fullName evidence="2">Apple domain-containing protein</fullName>
    </recommendedName>
</protein>
<evidence type="ECO:0000313" key="3">
    <source>
        <dbReference type="EMBL" id="CAF1314186.1"/>
    </source>
</evidence>
<proteinExistence type="predicted"/>
<feature type="signal peptide" evidence="1">
    <location>
        <begin position="1"/>
        <end position="19"/>
    </location>
</feature>
<sequence>MFATMRIIFLASHIILSTTTPVTVYNNAYFNPINTNYLLSNLSSITSVNDCLCQCYDNAICFTANYFYTTHRCILFFAQLNQGQLQVAPATVNASVYSFGNSNNTTVAFFNRTNETVYNIWNTTAGGSSVYAVSGYSVGSYWPAGSGQTAFDGDLTTAFCSYGTCDFTGSSQSCGEKTGFYLTMNGGSKILAGFQMSSSSVTWSRVRDPMVITIEGSNLNGSALTHGSSWTLIYNGSAGFITDPGRAAWGILQSISNPSIAFASYRLLVTLKEGGDSCPSFSELRFVML</sequence>
<feature type="chain" id="PRO_5035604887" description="Apple domain-containing protein" evidence="1">
    <location>
        <begin position="20"/>
        <end position="289"/>
    </location>
</feature>
<dbReference type="AlphaFoldDB" id="A0A815EMY2"/>
<dbReference type="Pfam" id="PF00024">
    <property type="entry name" value="PAN_1"/>
    <property type="match status" value="1"/>
</dbReference>
<dbReference type="EMBL" id="CAJNOG010000610">
    <property type="protein sequence ID" value="CAF1314186.1"/>
    <property type="molecule type" value="Genomic_DNA"/>
</dbReference>
<evidence type="ECO:0000259" key="2">
    <source>
        <dbReference type="Pfam" id="PF00024"/>
    </source>
</evidence>
<evidence type="ECO:0000256" key="1">
    <source>
        <dbReference type="SAM" id="SignalP"/>
    </source>
</evidence>
<organism evidence="3 5">
    <name type="scientific">Adineta steineri</name>
    <dbReference type="NCBI Taxonomy" id="433720"/>
    <lineage>
        <taxon>Eukaryota</taxon>
        <taxon>Metazoa</taxon>
        <taxon>Spiralia</taxon>
        <taxon>Gnathifera</taxon>
        <taxon>Rotifera</taxon>
        <taxon>Eurotatoria</taxon>
        <taxon>Bdelloidea</taxon>
        <taxon>Adinetida</taxon>
        <taxon>Adinetidae</taxon>
        <taxon>Adineta</taxon>
    </lineage>
</organism>
<evidence type="ECO:0000313" key="4">
    <source>
        <dbReference type="EMBL" id="CAF3909849.1"/>
    </source>
</evidence>
<dbReference type="InterPro" id="IPR003609">
    <property type="entry name" value="Pan_app"/>
</dbReference>
<reference evidence="3" key="1">
    <citation type="submission" date="2021-02" db="EMBL/GenBank/DDBJ databases">
        <authorList>
            <person name="Nowell W R."/>
        </authorList>
    </citation>
    <scope>NUCLEOTIDE SEQUENCE</scope>
</reference>
<dbReference type="Proteomes" id="UP000663845">
    <property type="component" value="Unassembled WGS sequence"/>
</dbReference>
<dbReference type="EMBL" id="CAJOAZ010002245">
    <property type="protein sequence ID" value="CAF3909849.1"/>
    <property type="molecule type" value="Genomic_DNA"/>
</dbReference>
<dbReference type="Proteomes" id="UP000663844">
    <property type="component" value="Unassembled WGS sequence"/>
</dbReference>
<accession>A0A815EMY2</accession>
<gene>
    <name evidence="3" type="ORF">JYZ213_LOCUS33029</name>
    <name evidence="4" type="ORF">OXD698_LOCUS24418</name>
</gene>